<dbReference type="HOGENOM" id="CLU_058336_4_2_6"/>
<gene>
    <name evidence="4" type="ORF">BegalDRAFT_3393</name>
</gene>
<organism evidence="4 5">
    <name type="scientific">Beggiatoa alba B18LD</name>
    <dbReference type="NCBI Taxonomy" id="395493"/>
    <lineage>
        <taxon>Bacteria</taxon>
        <taxon>Pseudomonadati</taxon>
        <taxon>Pseudomonadota</taxon>
        <taxon>Gammaproteobacteria</taxon>
        <taxon>Thiotrichales</taxon>
        <taxon>Thiotrichaceae</taxon>
        <taxon>Beggiatoa</taxon>
    </lineage>
</organism>
<evidence type="ECO:0000313" key="5">
    <source>
        <dbReference type="Proteomes" id="UP000005744"/>
    </source>
</evidence>
<keyword evidence="5" id="KW-1185">Reference proteome</keyword>
<keyword evidence="3" id="KW-0203">Cytokinin biosynthesis</keyword>
<dbReference type="Gene3D" id="3.40.50.450">
    <property type="match status" value="1"/>
</dbReference>
<proteinExistence type="inferred from homology"/>
<dbReference type="InterPro" id="IPR031100">
    <property type="entry name" value="LOG_fam"/>
</dbReference>
<dbReference type="EMBL" id="JH600070">
    <property type="protein sequence ID" value="EIJ44211.1"/>
    <property type="molecule type" value="Genomic_DNA"/>
</dbReference>
<dbReference type="EC" id="3.2.2.n1" evidence="3"/>
<name>I3CKR8_9GAMM</name>
<dbReference type="GO" id="GO:0005829">
    <property type="term" value="C:cytosol"/>
    <property type="evidence" value="ECO:0007669"/>
    <property type="project" value="TreeGrafter"/>
</dbReference>
<comment type="catalytic activity">
    <reaction evidence="1">
        <text>AMP + H2O = D-ribose 5-phosphate + adenine</text>
        <dbReference type="Rhea" id="RHEA:20129"/>
        <dbReference type="ChEBI" id="CHEBI:15377"/>
        <dbReference type="ChEBI" id="CHEBI:16708"/>
        <dbReference type="ChEBI" id="CHEBI:78346"/>
        <dbReference type="ChEBI" id="CHEBI:456215"/>
        <dbReference type="EC" id="3.2.2.4"/>
    </reaction>
</comment>
<keyword evidence="3" id="KW-0378">Hydrolase</keyword>
<evidence type="ECO:0000256" key="3">
    <source>
        <dbReference type="RuleBase" id="RU363015"/>
    </source>
</evidence>
<sequence length="194" mass="21184">MTTLKSISVFTGANKGSHPNYSHAAQSLGKALVKQDITLIYGGGNIGLMGVLADSVLNAGGRVIGVIPEFLVAKEVAHQGLTELIIVNSMHERKAKMMELSDAFIAMSGGWGTLDELFEVLTWSQLGLHHSPCGLLNIAGYFGYLLEFLEHSVAQGFLRSEHLESLLVEEKPERLLQALSNYHAPTIEKWIDRV</sequence>
<reference evidence="4 5" key="1">
    <citation type="submission" date="2011-11" db="EMBL/GenBank/DDBJ databases">
        <title>Improved High-Quality Draft sequence of Beggiatoa alba B18lD.</title>
        <authorList>
            <consortium name="US DOE Joint Genome Institute"/>
            <person name="Lucas S."/>
            <person name="Han J."/>
            <person name="Lapidus A."/>
            <person name="Cheng J.-F."/>
            <person name="Goodwin L."/>
            <person name="Pitluck S."/>
            <person name="Peters L."/>
            <person name="Mikhailova N."/>
            <person name="Held B."/>
            <person name="Detter J.C."/>
            <person name="Han C."/>
            <person name="Tapia R."/>
            <person name="Land M."/>
            <person name="Hauser L."/>
            <person name="Kyrpides N."/>
            <person name="Ivanova N."/>
            <person name="Pagani I."/>
            <person name="Samuel K."/>
            <person name="Teske A."/>
            <person name="Mueller J."/>
            <person name="Woyke T."/>
        </authorList>
    </citation>
    <scope>NUCLEOTIDE SEQUENCE [LARGE SCALE GENOMIC DNA]</scope>
    <source>
        <strain evidence="4 5">B18LD</strain>
    </source>
</reference>
<dbReference type="PANTHER" id="PTHR31223:SF70">
    <property type="entry name" value="LOG FAMILY PROTEIN YJL055W"/>
    <property type="match status" value="1"/>
</dbReference>
<dbReference type="OrthoDB" id="9801098at2"/>
<dbReference type="AlphaFoldDB" id="I3CKR8"/>
<dbReference type="InterPro" id="IPR005269">
    <property type="entry name" value="LOG"/>
</dbReference>
<protein>
    <recommendedName>
        <fullName evidence="3">Cytokinin riboside 5'-monophosphate phosphoribohydrolase</fullName>
        <ecNumber evidence="3">3.2.2.n1</ecNumber>
    </recommendedName>
</protein>
<evidence type="ECO:0000313" key="4">
    <source>
        <dbReference type="EMBL" id="EIJ44211.1"/>
    </source>
</evidence>
<dbReference type="NCBIfam" id="TIGR00730">
    <property type="entry name" value="Rossman fold protein, TIGR00730 family"/>
    <property type="match status" value="1"/>
</dbReference>
<comment type="similarity">
    <text evidence="2 3">Belongs to the LOG family.</text>
</comment>
<dbReference type="RefSeq" id="WP_002692071.1">
    <property type="nucleotide sequence ID" value="NZ_JH600070.1"/>
</dbReference>
<dbReference type="PANTHER" id="PTHR31223">
    <property type="entry name" value="LOG FAMILY PROTEIN YJL055W"/>
    <property type="match status" value="1"/>
</dbReference>
<dbReference type="GO" id="GO:0009691">
    <property type="term" value="P:cytokinin biosynthetic process"/>
    <property type="evidence" value="ECO:0007669"/>
    <property type="project" value="UniProtKB-UniRule"/>
</dbReference>
<dbReference type="Proteomes" id="UP000005744">
    <property type="component" value="Unassembled WGS sequence"/>
</dbReference>
<dbReference type="SUPFAM" id="SSF102405">
    <property type="entry name" value="MCP/YpsA-like"/>
    <property type="match status" value="1"/>
</dbReference>
<dbReference type="Pfam" id="PF03641">
    <property type="entry name" value="Lysine_decarbox"/>
    <property type="match status" value="1"/>
</dbReference>
<evidence type="ECO:0000256" key="1">
    <source>
        <dbReference type="ARBA" id="ARBA00000274"/>
    </source>
</evidence>
<accession>I3CKR8</accession>
<dbReference type="eggNOG" id="COG1611">
    <property type="taxonomic scope" value="Bacteria"/>
</dbReference>
<dbReference type="STRING" id="395493.BegalDRAFT_3393"/>
<evidence type="ECO:0000256" key="2">
    <source>
        <dbReference type="ARBA" id="ARBA00006763"/>
    </source>
</evidence>
<dbReference type="GO" id="GO:0008714">
    <property type="term" value="F:AMP nucleosidase activity"/>
    <property type="evidence" value="ECO:0007669"/>
    <property type="project" value="UniProtKB-EC"/>
</dbReference>